<dbReference type="SUPFAM" id="SSF52317">
    <property type="entry name" value="Class I glutamine amidotransferase-like"/>
    <property type="match status" value="1"/>
</dbReference>
<dbReference type="Pfam" id="PF00246">
    <property type="entry name" value="Peptidase_M14"/>
    <property type="match status" value="1"/>
</dbReference>
<dbReference type="EMBL" id="JACHCA010000009">
    <property type="protein sequence ID" value="MBB6129285.1"/>
    <property type="molecule type" value="Genomic_DNA"/>
</dbReference>
<comment type="caution">
    <text evidence="8">The sequence shown here is derived from an EMBL/GenBank/DDBJ whole genome shotgun (WGS) entry which is preliminary data.</text>
</comment>
<dbReference type="GO" id="GO:0006508">
    <property type="term" value="P:proteolysis"/>
    <property type="evidence" value="ECO:0007669"/>
    <property type="project" value="UniProtKB-KW"/>
</dbReference>
<dbReference type="InterPro" id="IPR000834">
    <property type="entry name" value="Peptidase_M14"/>
</dbReference>
<sequence>MCKFQMMLESTLTDFSSAHLKFAHLHIGFYLHISVSLNRFFTMIKKLFLILMAVVSASAAFAQKIQSPDEFLGYKLGDQFTPHYRIVDYFKYIAQVSKNVKLQQFGSTNEGRPLLAMFIASDENIGRLEEIRHNNLRLAGIEGGNAIANAPVITWLSYNVHGNEPASSEAAMWTLYDLVDPANTATKAWLKNSLVVIDPCLNPDGRDRYVHFYNSVRGAVPDASPTAREHVEPWPGGRINHYYFDLNRDWAWQAQKETQARVGLFNQWLPEVHVDYHEQGYNAPYYFAPAAEPYHKDITKWQRDFQVTIGKNNAKYFDQNGWMYFTKQEFDLLYPSYGDTYPLYNGSIGMTYEQGGISGGLAVLTRSGDTLTFAQRIAHHHVTGLSTVEVASANAQKLLDEFKKFYDNNRNNPPGEYKTYVIKNDNNNNINTLAKMLGRNGIQYGFGLGNKTVIGYDYFTGKTEQYKVGPNDMVINAHQPKAILLHVLLEPKTFIADSNTYDITAWALPYAYGLKTYGVKESLKPASTTSGIVEPQPLANTHAYAYVANWQSVNDVRFLAALLKKHIKVRYSEKPFEAAGKKFMAGSLLITRASNDRADFDQVVTQTAAALNEGLTPLASGFVDKGSDLGSDAVRYIRQPRVMLISGEGVNAEAMGEVWHLFEQQLGYPITLVNYQSLGRTRLADFDVAIFPDGNYDDFPSEKLQGWIRDGGKLIALDNAVAQLADKKGFALKKKEEKKDEKAEAKEKENINIKIYGDRDRDAIRSMIPGAIFKLTLDNTHPLGFGLPNYYYSLKLNDDIYDYLGSEDGWNVGTVKKNSYVSGFVGVQSKQKIVNGTLLGVQSLGRGSVIYMVDDPLFRSFWENGKLLFSNAVFMVGQ</sequence>
<evidence type="ECO:0000313" key="8">
    <source>
        <dbReference type="EMBL" id="MBB6129285.1"/>
    </source>
</evidence>
<dbReference type="SMART" id="SM00631">
    <property type="entry name" value="Zn_pept"/>
    <property type="match status" value="1"/>
</dbReference>
<name>A0A841JLP2_9SPHI</name>
<evidence type="ECO:0000256" key="5">
    <source>
        <dbReference type="ARBA" id="ARBA00022833"/>
    </source>
</evidence>
<dbReference type="PANTHER" id="PTHR11705">
    <property type="entry name" value="PROTEASE FAMILY M14 CARBOXYPEPTIDASE A,B"/>
    <property type="match status" value="1"/>
</dbReference>
<dbReference type="SUPFAM" id="SSF53187">
    <property type="entry name" value="Zn-dependent exopeptidases"/>
    <property type="match status" value="1"/>
</dbReference>
<evidence type="ECO:0000256" key="3">
    <source>
        <dbReference type="ARBA" id="ARBA00022670"/>
    </source>
</evidence>
<keyword evidence="6" id="KW-0482">Metalloprotease</keyword>
<evidence type="ECO:0000256" key="6">
    <source>
        <dbReference type="ARBA" id="ARBA00023049"/>
    </source>
</evidence>
<dbReference type="CDD" id="cd06238">
    <property type="entry name" value="M14-like"/>
    <property type="match status" value="1"/>
</dbReference>
<evidence type="ECO:0000259" key="7">
    <source>
        <dbReference type="SMART" id="SM00631"/>
    </source>
</evidence>
<keyword evidence="4" id="KW-0378">Hydrolase</keyword>
<dbReference type="Proteomes" id="UP000548326">
    <property type="component" value="Unassembled WGS sequence"/>
</dbReference>
<evidence type="ECO:0000256" key="4">
    <source>
        <dbReference type="ARBA" id="ARBA00022801"/>
    </source>
</evidence>
<accession>A0A841JLP2</accession>
<keyword evidence="3" id="KW-0645">Protease</keyword>
<feature type="domain" description="Peptidase M14" evidence="7">
    <location>
        <begin position="80"/>
        <end position="354"/>
    </location>
</feature>
<comment type="cofactor">
    <cofactor evidence="1">
        <name>Zn(2+)</name>
        <dbReference type="ChEBI" id="CHEBI:29105"/>
    </cofactor>
</comment>
<dbReference type="Gene3D" id="3.40.630.10">
    <property type="entry name" value="Zn peptidases"/>
    <property type="match status" value="1"/>
</dbReference>
<evidence type="ECO:0000256" key="1">
    <source>
        <dbReference type="ARBA" id="ARBA00001947"/>
    </source>
</evidence>
<dbReference type="GO" id="GO:0005615">
    <property type="term" value="C:extracellular space"/>
    <property type="evidence" value="ECO:0007669"/>
    <property type="project" value="TreeGrafter"/>
</dbReference>
<dbReference type="GO" id="GO:0004181">
    <property type="term" value="F:metallocarboxypeptidase activity"/>
    <property type="evidence" value="ECO:0007669"/>
    <property type="project" value="InterPro"/>
</dbReference>
<dbReference type="PANTHER" id="PTHR11705:SF143">
    <property type="entry name" value="SLL0236 PROTEIN"/>
    <property type="match status" value="1"/>
</dbReference>
<proteinExistence type="inferred from homology"/>
<dbReference type="GO" id="GO:0008270">
    <property type="term" value="F:zinc ion binding"/>
    <property type="evidence" value="ECO:0007669"/>
    <property type="project" value="InterPro"/>
</dbReference>
<organism evidence="8 9">
    <name type="scientific">Mucilaginibacter lappiensis</name>
    <dbReference type="NCBI Taxonomy" id="354630"/>
    <lineage>
        <taxon>Bacteria</taxon>
        <taxon>Pseudomonadati</taxon>
        <taxon>Bacteroidota</taxon>
        <taxon>Sphingobacteriia</taxon>
        <taxon>Sphingobacteriales</taxon>
        <taxon>Sphingobacteriaceae</taxon>
        <taxon>Mucilaginibacter</taxon>
    </lineage>
</organism>
<gene>
    <name evidence="8" type="ORF">HDF22_003411</name>
</gene>
<dbReference type="InterPro" id="IPR029062">
    <property type="entry name" value="Class_I_gatase-like"/>
</dbReference>
<evidence type="ECO:0000256" key="2">
    <source>
        <dbReference type="ARBA" id="ARBA00005988"/>
    </source>
</evidence>
<dbReference type="AlphaFoldDB" id="A0A841JLP2"/>
<evidence type="ECO:0000313" key="9">
    <source>
        <dbReference type="Proteomes" id="UP000548326"/>
    </source>
</evidence>
<reference evidence="8 9" key="1">
    <citation type="submission" date="2020-08" db="EMBL/GenBank/DDBJ databases">
        <title>Genomic Encyclopedia of Type Strains, Phase IV (KMG-V): Genome sequencing to study the core and pangenomes of soil and plant-associated prokaryotes.</title>
        <authorList>
            <person name="Whitman W."/>
        </authorList>
    </citation>
    <scope>NUCLEOTIDE SEQUENCE [LARGE SCALE GENOMIC DNA]</scope>
    <source>
        <strain evidence="8 9">MP601</strain>
    </source>
</reference>
<comment type="similarity">
    <text evidence="2">Belongs to the peptidase M14 family.</text>
</comment>
<keyword evidence="5" id="KW-0862">Zinc</keyword>
<protein>
    <recommendedName>
        <fullName evidence="7">Peptidase M14 domain-containing protein</fullName>
    </recommendedName>
</protein>